<feature type="domain" description="PORR" evidence="2">
    <location>
        <begin position="2"/>
        <end position="321"/>
    </location>
</feature>
<sequence>MIALKNLIKSEPSKSIPISIASENKTQLCLPTRAIDFIRKYPSIFEEFLPPGGSPTRPYVRLTPEVLSIDEEEQSIYDRESYREDIANRLLRLVMLTRINKLPIHILEKLKWDLGLPHDYARTLVMDFPDYFEITTMKGSSNNGNGKGPPSLALELVCWSDELAVSVMEKKAKKGNLEFKKGMPLAFPLQYSRGYDLEKKVKIWVDEWQKLPYISPYEDASHLQSKSDQAEKWTVAVLHELLHLFISKKTERDNIFCLGEYLGFGSRFKRALVNHPGIFYVSSKLRTHTVVLREAFKRDLLVEKNPIMGVRYQYIHLMNKANDQIKKTVTTNTSNVQKRSPRADEVGMDAEDEDATHEDYDHTSEDENEDKDDDEDELDGSQNVGRGRTGRNAPGNFETKTPLRTSVRASSERRVPNMVGDRVPTPRPRRTDSHKGYTGAAKSPGRADHSRTRVRLRTEKTFAH</sequence>
<comment type="caution">
    <text evidence="3">The sequence shown here is derived from an EMBL/GenBank/DDBJ whole genome shotgun (WGS) entry which is preliminary data.</text>
</comment>
<protein>
    <submittedName>
        <fullName evidence="3">WHAT'S THIS FACTOR 9 protein</fullName>
    </submittedName>
</protein>
<accession>A0A7J6VM88</accession>
<evidence type="ECO:0000313" key="3">
    <source>
        <dbReference type="EMBL" id="KAF5186214.1"/>
    </source>
</evidence>
<dbReference type="EMBL" id="JABWDY010029657">
    <property type="protein sequence ID" value="KAF5186214.1"/>
    <property type="molecule type" value="Genomic_DNA"/>
</dbReference>
<feature type="compositionally biased region" description="Polar residues" evidence="1">
    <location>
        <begin position="398"/>
        <end position="409"/>
    </location>
</feature>
<keyword evidence="4" id="KW-1185">Reference proteome</keyword>
<feature type="compositionally biased region" description="Acidic residues" evidence="1">
    <location>
        <begin position="346"/>
        <end position="356"/>
    </location>
</feature>
<feature type="compositionally biased region" description="Basic and acidic residues" evidence="1">
    <location>
        <begin position="445"/>
        <end position="464"/>
    </location>
</feature>
<dbReference type="OrthoDB" id="1892230at2759"/>
<dbReference type="InterPro" id="IPR045040">
    <property type="entry name" value="PORR_fam"/>
</dbReference>
<dbReference type="AlphaFoldDB" id="A0A7J6VM88"/>
<dbReference type="Pfam" id="PF11955">
    <property type="entry name" value="PORR"/>
    <property type="match status" value="1"/>
</dbReference>
<organism evidence="3 4">
    <name type="scientific">Thalictrum thalictroides</name>
    <name type="common">Rue-anemone</name>
    <name type="synonym">Anemone thalictroides</name>
    <dbReference type="NCBI Taxonomy" id="46969"/>
    <lineage>
        <taxon>Eukaryota</taxon>
        <taxon>Viridiplantae</taxon>
        <taxon>Streptophyta</taxon>
        <taxon>Embryophyta</taxon>
        <taxon>Tracheophyta</taxon>
        <taxon>Spermatophyta</taxon>
        <taxon>Magnoliopsida</taxon>
        <taxon>Ranunculales</taxon>
        <taxon>Ranunculaceae</taxon>
        <taxon>Thalictroideae</taxon>
        <taxon>Thalictrum</taxon>
    </lineage>
</organism>
<feature type="compositionally biased region" description="Acidic residues" evidence="1">
    <location>
        <begin position="366"/>
        <end position="379"/>
    </location>
</feature>
<dbReference type="GO" id="GO:0003723">
    <property type="term" value="F:RNA binding"/>
    <property type="evidence" value="ECO:0007669"/>
    <property type="project" value="InterPro"/>
</dbReference>
<name>A0A7J6VM88_THATH</name>
<dbReference type="PANTHER" id="PTHR31476:SF16">
    <property type="entry name" value="F14O23.23 PROTEIN"/>
    <property type="match status" value="1"/>
</dbReference>
<gene>
    <name evidence="3" type="ORF">FRX31_024196</name>
</gene>
<dbReference type="PANTHER" id="PTHR31476">
    <property type="entry name" value="PROTEIN WHAT'S THIS FACTOR 1 HOMOLOG, CHLOROPLASTIC"/>
    <property type="match status" value="1"/>
</dbReference>
<evidence type="ECO:0000313" key="4">
    <source>
        <dbReference type="Proteomes" id="UP000554482"/>
    </source>
</evidence>
<evidence type="ECO:0000259" key="2">
    <source>
        <dbReference type="Pfam" id="PF11955"/>
    </source>
</evidence>
<dbReference type="Proteomes" id="UP000554482">
    <property type="component" value="Unassembled WGS sequence"/>
</dbReference>
<proteinExistence type="predicted"/>
<feature type="compositionally biased region" description="Polar residues" evidence="1">
    <location>
        <begin position="328"/>
        <end position="338"/>
    </location>
</feature>
<feature type="region of interest" description="Disordered" evidence="1">
    <location>
        <begin position="328"/>
        <end position="464"/>
    </location>
</feature>
<dbReference type="InterPro" id="IPR021099">
    <property type="entry name" value="PORR_domain"/>
</dbReference>
<reference evidence="3 4" key="1">
    <citation type="submission" date="2020-06" db="EMBL/GenBank/DDBJ databases">
        <title>Transcriptomic and genomic resources for Thalictrum thalictroides and T. hernandezii: Facilitating candidate gene discovery in an emerging model plant lineage.</title>
        <authorList>
            <person name="Arias T."/>
            <person name="Riano-Pachon D.M."/>
            <person name="Di Stilio V.S."/>
        </authorList>
    </citation>
    <scope>NUCLEOTIDE SEQUENCE [LARGE SCALE GENOMIC DNA]</scope>
    <source>
        <strain evidence="4">cv. WT478/WT964</strain>
        <tissue evidence="3">Leaves</tissue>
    </source>
</reference>
<evidence type="ECO:0000256" key="1">
    <source>
        <dbReference type="SAM" id="MobiDB-lite"/>
    </source>
</evidence>